<dbReference type="Proteomes" id="UP001139887">
    <property type="component" value="Unassembled WGS sequence"/>
</dbReference>
<feature type="compositionally biased region" description="Basic residues" evidence="4">
    <location>
        <begin position="75"/>
        <end position="84"/>
    </location>
</feature>
<evidence type="ECO:0000256" key="3">
    <source>
        <dbReference type="ARBA" id="ARBA00023242"/>
    </source>
</evidence>
<dbReference type="PANTHER" id="PTHR13486:SF2">
    <property type="entry name" value="SPLICING FACTOR C9ORF78"/>
    <property type="match status" value="1"/>
</dbReference>
<evidence type="ECO:0000313" key="5">
    <source>
        <dbReference type="EMBL" id="KAJ2847373.1"/>
    </source>
</evidence>
<dbReference type="GO" id="GO:0005681">
    <property type="term" value="C:spliceosomal complex"/>
    <property type="evidence" value="ECO:0007669"/>
    <property type="project" value="TreeGrafter"/>
</dbReference>
<keyword evidence="6" id="KW-1185">Reference proteome</keyword>
<sequence length="262" mass="29499">MLAKNMPPKRPRNLRKPRSPADWEEAANKKEQTAADSVQSTGSTDETAIDPADLLEYQRIRAKKNRGIDADTLAKHIHKKRISSKHVDKRPAADDDDESSDKQRSKLSRSLDGAFTQQTNKLDANKHMMAYIENEMRRRRACSAEDYHASEEDAADVDDPYHMPDHLQVVDQQPVAEGSVAMASKMLTSIQEVDLGAEPKIRNALATDQALAQSTRPHNPSSEEPLNMRFMHHNSATSKAAGRHARATDDAVLQRFKKRMRR</sequence>
<reference evidence="5" key="1">
    <citation type="submission" date="2022-07" db="EMBL/GenBank/DDBJ databases">
        <title>Phylogenomic reconstructions and comparative analyses of Kickxellomycotina fungi.</title>
        <authorList>
            <person name="Reynolds N.K."/>
            <person name="Stajich J.E."/>
            <person name="Barry K."/>
            <person name="Grigoriev I.V."/>
            <person name="Crous P."/>
            <person name="Smith M.E."/>
        </authorList>
    </citation>
    <scope>NUCLEOTIDE SEQUENCE</scope>
    <source>
        <strain evidence="5">NRRL 1566</strain>
    </source>
</reference>
<comment type="similarity">
    <text evidence="2">Belongs to the TLS1 family.</text>
</comment>
<protein>
    <recommendedName>
        <fullName evidence="7">Hepatocellular carcinoma-associated antigen 59-domain-containing protein</fullName>
    </recommendedName>
</protein>
<dbReference type="OrthoDB" id="5627at2759"/>
<feature type="compositionally biased region" description="Basic residues" evidence="4">
    <location>
        <begin position="7"/>
        <end position="18"/>
    </location>
</feature>
<dbReference type="InterPro" id="IPR010756">
    <property type="entry name" value="Tls1-like"/>
</dbReference>
<evidence type="ECO:0000313" key="6">
    <source>
        <dbReference type="Proteomes" id="UP001139887"/>
    </source>
</evidence>
<accession>A0A9W8I4H9</accession>
<evidence type="ECO:0000256" key="1">
    <source>
        <dbReference type="ARBA" id="ARBA00004123"/>
    </source>
</evidence>
<organism evidence="5 6">
    <name type="scientific">Coemansia brasiliensis</name>
    <dbReference type="NCBI Taxonomy" id="2650707"/>
    <lineage>
        <taxon>Eukaryota</taxon>
        <taxon>Fungi</taxon>
        <taxon>Fungi incertae sedis</taxon>
        <taxon>Zoopagomycota</taxon>
        <taxon>Kickxellomycotina</taxon>
        <taxon>Kickxellomycetes</taxon>
        <taxon>Kickxellales</taxon>
        <taxon>Kickxellaceae</taxon>
        <taxon>Coemansia</taxon>
    </lineage>
</organism>
<comment type="subcellular location">
    <subcellularLocation>
        <location evidence="1">Nucleus</location>
    </subcellularLocation>
</comment>
<dbReference type="AlphaFoldDB" id="A0A9W8I4H9"/>
<evidence type="ECO:0000256" key="4">
    <source>
        <dbReference type="SAM" id="MobiDB-lite"/>
    </source>
</evidence>
<gene>
    <name evidence="5" type="ORF">IWW36_003887</name>
</gene>
<dbReference type="GO" id="GO:0000398">
    <property type="term" value="P:mRNA splicing, via spliceosome"/>
    <property type="evidence" value="ECO:0007669"/>
    <property type="project" value="TreeGrafter"/>
</dbReference>
<evidence type="ECO:0000256" key="2">
    <source>
        <dbReference type="ARBA" id="ARBA00007643"/>
    </source>
</evidence>
<keyword evidence="3" id="KW-0539">Nucleus</keyword>
<name>A0A9W8I4H9_9FUNG</name>
<comment type="caution">
    <text evidence="5">The sequence shown here is derived from an EMBL/GenBank/DDBJ whole genome shotgun (WGS) entry which is preliminary data.</text>
</comment>
<dbReference type="PANTHER" id="PTHR13486">
    <property type="entry name" value="TELOMERE LENGTH AND SILENCING PROTEIN 1 TLS1 FAMILY MEMBER"/>
    <property type="match status" value="1"/>
</dbReference>
<dbReference type="EMBL" id="JANBUW010000327">
    <property type="protein sequence ID" value="KAJ2847373.1"/>
    <property type="molecule type" value="Genomic_DNA"/>
</dbReference>
<dbReference type="Pfam" id="PF07052">
    <property type="entry name" value="Hep_59"/>
    <property type="match status" value="1"/>
</dbReference>
<proteinExistence type="inferred from homology"/>
<feature type="compositionally biased region" description="Polar residues" evidence="4">
    <location>
        <begin position="34"/>
        <end position="46"/>
    </location>
</feature>
<evidence type="ECO:0008006" key="7">
    <source>
        <dbReference type="Google" id="ProtNLM"/>
    </source>
</evidence>
<feature type="region of interest" description="Disordered" evidence="4">
    <location>
        <begin position="1"/>
        <end position="121"/>
    </location>
</feature>